<keyword evidence="4 8" id="KW-0297">G-protein coupled receptor</keyword>
<evidence type="ECO:0000256" key="3">
    <source>
        <dbReference type="ARBA" id="ARBA00022989"/>
    </source>
</evidence>
<proteinExistence type="inferred from homology"/>
<dbReference type="EMBL" id="JAIZAY010000014">
    <property type="protein sequence ID" value="KAJ8029325.1"/>
    <property type="molecule type" value="Genomic_DNA"/>
</dbReference>
<comment type="caution">
    <text evidence="12">The sequence shown here is derived from an EMBL/GenBank/DDBJ whole genome shotgun (WGS) entry which is preliminary data.</text>
</comment>
<dbReference type="Pfam" id="PF00001">
    <property type="entry name" value="7tm_1"/>
    <property type="match status" value="1"/>
</dbReference>
<evidence type="ECO:0000313" key="13">
    <source>
        <dbReference type="Proteomes" id="UP001152320"/>
    </source>
</evidence>
<dbReference type="OrthoDB" id="5950040at2759"/>
<dbReference type="Gene3D" id="1.20.1070.10">
    <property type="entry name" value="Rhodopsin 7-helix transmembrane proteins"/>
    <property type="match status" value="1"/>
</dbReference>
<dbReference type="PANTHER" id="PTHR45695:SF9">
    <property type="entry name" value="LEUCOKININ RECEPTOR"/>
    <property type="match status" value="1"/>
</dbReference>
<dbReference type="CDD" id="cd00637">
    <property type="entry name" value="7tm_classA_rhodopsin-like"/>
    <property type="match status" value="1"/>
</dbReference>
<evidence type="ECO:0000256" key="10">
    <source>
        <dbReference type="SAM" id="Phobius"/>
    </source>
</evidence>
<keyword evidence="5 10" id="KW-0472">Membrane</keyword>
<feature type="transmembrane region" description="Helical" evidence="10">
    <location>
        <begin position="164"/>
        <end position="182"/>
    </location>
</feature>
<dbReference type="PANTHER" id="PTHR45695">
    <property type="entry name" value="LEUCOKININ RECEPTOR-RELATED"/>
    <property type="match status" value="1"/>
</dbReference>
<evidence type="ECO:0000256" key="6">
    <source>
        <dbReference type="ARBA" id="ARBA00023170"/>
    </source>
</evidence>
<dbReference type="PROSITE" id="PS00237">
    <property type="entry name" value="G_PROTEIN_RECEP_F1_1"/>
    <property type="match status" value="1"/>
</dbReference>
<feature type="transmembrane region" description="Helical" evidence="10">
    <location>
        <begin position="305"/>
        <end position="326"/>
    </location>
</feature>
<comment type="similarity">
    <text evidence="8">Belongs to the G-protein coupled receptor 1 family.</text>
</comment>
<keyword evidence="3 10" id="KW-1133">Transmembrane helix</keyword>
<organism evidence="12 13">
    <name type="scientific">Holothuria leucospilota</name>
    <name type="common">Black long sea cucumber</name>
    <name type="synonym">Mertensiothuria leucospilota</name>
    <dbReference type="NCBI Taxonomy" id="206669"/>
    <lineage>
        <taxon>Eukaryota</taxon>
        <taxon>Metazoa</taxon>
        <taxon>Echinodermata</taxon>
        <taxon>Eleutherozoa</taxon>
        <taxon>Echinozoa</taxon>
        <taxon>Holothuroidea</taxon>
        <taxon>Aspidochirotacea</taxon>
        <taxon>Aspidochirotida</taxon>
        <taxon>Holothuriidae</taxon>
        <taxon>Holothuria</taxon>
    </lineage>
</organism>
<feature type="transmembrane region" description="Helical" evidence="10">
    <location>
        <begin position="267"/>
        <end position="293"/>
    </location>
</feature>
<keyword evidence="6 8" id="KW-0675">Receptor</keyword>
<dbReference type="InterPro" id="IPR000276">
    <property type="entry name" value="GPCR_Rhodpsn"/>
</dbReference>
<dbReference type="SUPFAM" id="SSF81321">
    <property type="entry name" value="Family A G protein-coupled receptor-like"/>
    <property type="match status" value="1"/>
</dbReference>
<gene>
    <name evidence="12" type="ORF">HOLleu_28692</name>
</gene>
<keyword evidence="13" id="KW-1185">Reference proteome</keyword>
<feature type="transmembrane region" description="Helical" evidence="10">
    <location>
        <begin position="215"/>
        <end position="236"/>
    </location>
</feature>
<keyword evidence="7 8" id="KW-0807">Transducer</keyword>
<evidence type="ECO:0000256" key="5">
    <source>
        <dbReference type="ARBA" id="ARBA00023136"/>
    </source>
</evidence>
<reference evidence="12" key="1">
    <citation type="submission" date="2021-10" db="EMBL/GenBank/DDBJ databases">
        <title>Tropical sea cucumber genome reveals ecological adaptation and Cuvierian tubules defense mechanism.</title>
        <authorList>
            <person name="Chen T."/>
        </authorList>
    </citation>
    <scope>NUCLEOTIDE SEQUENCE</scope>
    <source>
        <strain evidence="12">Nanhai2018</strain>
        <tissue evidence="12">Muscle</tissue>
    </source>
</reference>
<feature type="region of interest" description="Disordered" evidence="9">
    <location>
        <begin position="356"/>
        <end position="378"/>
    </location>
</feature>
<protein>
    <submittedName>
        <fullName evidence="12">Substance-K receptor</fullName>
    </submittedName>
</protein>
<feature type="domain" description="G-protein coupled receptors family 1 profile" evidence="11">
    <location>
        <begin position="65"/>
        <end position="324"/>
    </location>
</feature>
<dbReference type="GO" id="GO:0004930">
    <property type="term" value="F:G protein-coupled receptor activity"/>
    <property type="evidence" value="ECO:0007669"/>
    <property type="project" value="UniProtKB-KW"/>
</dbReference>
<evidence type="ECO:0000256" key="7">
    <source>
        <dbReference type="ARBA" id="ARBA00023224"/>
    </source>
</evidence>
<feature type="transmembrane region" description="Helical" evidence="10">
    <location>
        <begin position="49"/>
        <end position="73"/>
    </location>
</feature>
<dbReference type="PROSITE" id="PS50262">
    <property type="entry name" value="G_PROTEIN_RECEP_F1_2"/>
    <property type="match status" value="1"/>
</dbReference>
<accession>A0A9Q1H1M6</accession>
<evidence type="ECO:0000256" key="4">
    <source>
        <dbReference type="ARBA" id="ARBA00023040"/>
    </source>
</evidence>
<evidence type="ECO:0000256" key="8">
    <source>
        <dbReference type="RuleBase" id="RU000688"/>
    </source>
</evidence>
<name>A0A9Q1H1M6_HOLLE</name>
<evidence type="ECO:0000256" key="1">
    <source>
        <dbReference type="ARBA" id="ARBA00004141"/>
    </source>
</evidence>
<dbReference type="AlphaFoldDB" id="A0A9Q1H1M6"/>
<evidence type="ECO:0000256" key="9">
    <source>
        <dbReference type="SAM" id="MobiDB-lite"/>
    </source>
</evidence>
<feature type="transmembrane region" description="Helical" evidence="10">
    <location>
        <begin position="124"/>
        <end position="143"/>
    </location>
</feature>
<dbReference type="InterPro" id="IPR017452">
    <property type="entry name" value="GPCR_Rhodpsn_7TM"/>
</dbReference>
<keyword evidence="2 8" id="KW-0812">Transmembrane</keyword>
<evidence type="ECO:0000313" key="12">
    <source>
        <dbReference type="EMBL" id="KAJ8029325.1"/>
    </source>
</evidence>
<dbReference type="GO" id="GO:0005886">
    <property type="term" value="C:plasma membrane"/>
    <property type="evidence" value="ECO:0007669"/>
    <property type="project" value="TreeGrafter"/>
</dbReference>
<dbReference type="PRINTS" id="PR00237">
    <property type="entry name" value="GPCRRHODOPSN"/>
</dbReference>
<dbReference type="Proteomes" id="UP001152320">
    <property type="component" value="Chromosome 14"/>
</dbReference>
<comment type="subcellular location">
    <subcellularLocation>
        <location evidence="1">Membrane</location>
        <topology evidence="1">Multi-pass membrane protein</topology>
    </subcellularLocation>
</comment>
<feature type="transmembrane region" description="Helical" evidence="10">
    <location>
        <begin position="85"/>
        <end position="104"/>
    </location>
</feature>
<sequence length="378" mass="42851">MDPLWQHFETSTVEFLVWDEHELKPSPDNFTPSFPEETEETGVFFTKTFVYNVVLVVVNLLALSLNGFVVFLVARFRELRNTVTLCFVNLAITDISLVLFSMSGSLRRTTGIDLTVITGCVAPVYLHAASIFCTGATMAFLAFDRYRMITSPLKTLKERTNRKLLLSLLAIWILSFAVYAFLPIITVDLGPYCIIAYKNLDKLTGDRLYHTFKAILNYFLPLTVTSYLYLGIYLHLRKGALPSDSKSSVTVNGRISKTVRERRLRGILSAMLVVVLFAVCFLPTTVMSLWRAWDINFPDEDYFKYHTITGLFSRINVIANPFLYTLSAPNFKAKIKMVFRCCCWVGDTENSSAIIDSRKGDSSGRTSETDPSKNRAWT</sequence>
<evidence type="ECO:0000259" key="11">
    <source>
        <dbReference type="PROSITE" id="PS50262"/>
    </source>
</evidence>
<evidence type="ECO:0000256" key="2">
    <source>
        <dbReference type="ARBA" id="ARBA00022692"/>
    </source>
</evidence>